<accession>A0A837ICB0</accession>
<evidence type="ECO:0000259" key="1">
    <source>
        <dbReference type="Pfam" id="PF00535"/>
    </source>
</evidence>
<name>A0A837ICB0_9BACT</name>
<evidence type="ECO:0000313" key="3">
    <source>
        <dbReference type="Proteomes" id="UP000033815"/>
    </source>
</evidence>
<dbReference type="PANTHER" id="PTHR22916">
    <property type="entry name" value="GLYCOSYLTRANSFERASE"/>
    <property type="match status" value="1"/>
</dbReference>
<dbReference type="Pfam" id="PF00535">
    <property type="entry name" value="Glycos_transf_2"/>
    <property type="match status" value="1"/>
</dbReference>
<dbReference type="GO" id="GO:0016758">
    <property type="term" value="F:hexosyltransferase activity"/>
    <property type="evidence" value="ECO:0007669"/>
    <property type="project" value="UniProtKB-ARBA"/>
</dbReference>
<dbReference type="InterPro" id="IPR001173">
    <property type="entry name" value="Glyco_trans_2-like"/>
</dbReference>
<dbReference type="Gene3D" id="3.90.550.10">
    <property type="entry name" value="Spore Coat Polysaccharide Biosynthesis Protein SpsA, Chain A"/>
    <property type="match status" value="1"/>
</dbReference>
<comment type="caution">
    <text evidence="2">The sequence shown here is derived from an EMBL/GenBank/DDBJ whole genome shotgun (WGS) entry which is preliminary data.</text>
</comment>
<protein>
    <submittedName>
        <fullName evidence="2">WbfO protein</fullName>
    </submittedName>
</protein>
<reference evidence="2 3" key="1">
    <citation type="journal article" date="2015" name="Nature">
        <title>rRNA introns, odd ribosomes, and small enigmatic genomes across a large radiation of phyla.</title>
        <authorList>
            <person name="Brown C.T."/>
            <person name="Hug L.A."/>
            <person name="Thomas B.C."/>
            <person name="Sharon I."/>
            <person name="Castelle C.J."/>
            <person name="Singh A."/>
            <person name="Wilkins M.J."/>
            <person name="Williams K.H."/>
            <person name="Banfield J.F."/>
        </authorList>
    </citation>
    <scope>NUCLEOTIDE SEQUENCE [LARGE SCALE GENOMIC DNA]</scope>
</reference>
<dbReference type="SUPFAM" id="SSF53448">
    <property type="entry name" value="Nucleotide-diphospho-sugar transferases"/>
    <property type="match status" value="1"/>
</dbReference>
<dbReference type="Proteomes" id="UP000033815">
    <property type="component" value="Unassembled WGS sequence"/>
</dbReference>
<dbReference type="InterPro" id="IPR029044">
    <property type="entry name" value="Nucleotide-diphossugar_trans"/>
</dbReference>
<dbReference type="EMBL" id="LCHP01000002">
    <property type="protein sequence ID" value="KKT37083.1"/>
    <property type="molecule type" value="Genomic_DNA"/>
</dbReference>
<dbReference type="AlphaFoldDB" id="A0A837ICB0"/>
<sequence>MSVYNGEKYLTQAIESILSQTYTDFEFIIINDGSTDKSLEILNKFKKENARIRIISRENKGLIYSLNEGVRNARGEYIARMDADDISLSQRFEKQFKYMKENDLAVCGTWAEGIDNLGNKIKEMDYPPSANKIKIFTLLHNPFIHPSVMFRKDVFEKVGGYRKIYNLAEDHELWTRMIFTYKADNVPEKLLKYRLHDGQITRRNNFAMRMKGILVRILALFRFIFN</sequence>
<gene>
    <name evidence="2" type="ORF">UW25_C0002G0029</name>
</gene>
<feature type="domain" description="Glycosyltransferase 2-like" evidence="1">
    <location>
        <begin position="1"/>
        <end position="158"/>
    </location>
</feature>
<proteinExistence type="predicted"/>
<dbReference type="PANTHER" id="PTHR22916:SF3">
    <property type="entry name" value="UDP-GLCNAC:BETAGAL BETA-1,3-N-ACETYLGLUCOSAMINYLTRANSFERASE-LIKE PROTEIN 1"/>
    <property type="match status" value="1"/>
</dbReference>
<evidence type="ECO:0000313" key="2">
    <source>
        <dbReference type="EMBL" id="KKT37083.1"/>
    </source>
</evidence>
<organism evidence="2 3">
    <name type="scientific">Candidatus Nomurabacteria bacterium GW2011_GWB1_44_12</name>
    <dbReference type="NCBI Taxonomy" id="1618748"/>
    <lineage>
        <taxon>Bacteria</taxon>
        <taxon>Candidatus Nomuraibacteriota</taxon>
    </lineage>
</organism>